<proteinExistence type="predicted"/>
<feature type="compositionally biased region" description="Pro residues" evidence="1">
    <location>
        <begin position="1"/>
        <end position="11"/>
    </location>
</feature>
<evidence type="ECO:0000256" key="1">
    <source>
        <dbReference type="SAM" id="MobiDB-lite"/>
    </source>
</evidence>
<accession>A0A067TEZ2</accession>
<gene>
    <name evidence="3" type="ORF">GALMADRAFT_239914</name>
</gene>
<dbReference type="Proteomes" id="UP000027222">
    <property type="component" value="Unassembled WGS sequence"/>
</dbReference>
<dbReference type="Pfam" id="PF10075">
    <property type="entry name" value="CSN8_PSD8_EIF3K"/>
    <property type="match status" value="1"/>
</dbReference>
<evidence type="ECO:0000259" key="2">
    <source>
        <dbReference type="Pfam" id="PF10075"/>
    </source>
</evidence>
<dbReference type="EMBL" id="KL142370">
    <property type="protein sequence ID" value="KDR81736.1"/>
    <property type="molecule type" value="Genomic_DNA"/>
</dbReference>
<evidence type="ECO:0000313" key="4">
    <source>
        <dbReference type="Proteomes" id="UP000027222"/>
    </source>
</evidence>
<dbReference type="OrthoDB" id="5351233at2759"/>
<sequence length="260" mass="28202">MVNGPPTPPATTPAELQDEARTAASSIAASSAPTVQNVPQNRPDIYQSVIPLMAEAIARNDYQRLVRIADDADRSSVNDRQQSRFLIVAPLVLGHLVLDEVTPARYALIRLPDNLASHPLSRALTGLVTSTINRQHTVVHDQAAALQNLVSQPDFIDKDLASVIVTLLSAFIDYFRRRTFALLSKAYTSLPLSLACTYLNIGPDQIIIVAQEHSWSYDPSAQILIPSAGLKAQGASITSGESFEEPRKSILTLVCQVSLP</sequence>
<dbReference type="InterPro" id="IPR033464">
    <property type="entry name" value="CSN8_PSD8_EIF3K"/>
</dbReference>
<reference evidence="4" key="1">
    <citation type="journal article" date="2014" name="Proc. Natl. Acad. Sci. U.S.A.">
        <title>Extensive sampling of basidiomycete genomes demonstrates inadequacy of the white-rot/brown-rot paradigm for wood decay fungi.</title>
        <authorList>
            <person name="Riley R."/>
            <person name="Salamov A.A."/>
            <person name="Brown D.W."/>
            <person name="Nagy L.G."/>
            <person name="Floudas D."/>
            <person name="Held B.W."/>
            <person name="Levasseur A."/>
            <person name="Lombard V."/>
            <person name="Morin E."/>
            <person name="Otillar R."/>
            <person name="Lindquist E.A."/>
            <person name="Sun H."/>
            <person name="LaButti K.M."/>
            <person name="Schmutz J."/>
            <person name="Jabbour D."/>
            <person name="Luo H."/>
            <person name="Baker S.E."/>
            <person name="Pisabarro A.G."/>
            <person name="Walton J.D."/>
            <person name="Blanchette R.A."/>
            <person name="Henrissat B."/>
            <person name="Martin F."/>
            <person name="Cullen D."/>
            <person name="Hibbett D.S."/>
            <person name="Grigoriev I.V."/>
        </authorList>
    </citation>
    <scope>NUCLEOTIDE SEQUENCE [LARGE SCALE GENOMIC DNA]</scope>
    <source>
        <strain evidence="4">CBS 339.88</strain>
    </source>
</reference>
<protein>
    <recommendedName>
        <fullName evidence="2">CSN8/PSMD8/EIF3K domain-containing protein</fullName>
    </recommendedName>
</protein>
<keyword evidence="4" id="KW-1185">Reference proteome</keyword>
<feature type="compositionally biased region" description="Low complexity" evidence="1">
    <location>
        <begin position="23"/>
        <end position="32"/>
    </location>
</feature>
<organism evidence="3 4">
    <name type="scientific">Galerina marginata (strain CBS 339.88)</name>
    <dbReference type="NCBI Taxonomy" id="685588"/>
    <lineage>
        <taxon>Eukaryota</taxon>
        <taxon>Fungi</taxon>
        <taxon>Dikarya</taxon>
        <taxon>Basidiomycota</taxon>
        <taxon>Agaricomycotina</taxon>
        <taxon>Agaricomycetes</taxon>
        <taxon>Agaricomycetidae</taxon>
        <taxon>Agaricales</taxon>
        <taxon>Agaricineae</taxon>
        <taxon>Strophariaceae</taxon>
        <taxon>Galerina</taxon>
    </lineage>
</organism>
<dbReference type="AlphaFoldDB" id="A0A067TEZ2"/>
<evidence type="ECO:0000313" key="3">
    <source>
        <dbReference type="EMBL" id="KDR81736.1"/>
    </source>
</evidence>
<feature type="domain" description="CSN8/PSMD8/EIF3K" evidence="2">
    <location>
        <begin position="91"/>
        <end position="225"/>
    </location>
</feature>
<feature type="region of interest" description="Disordered" evidence="1">
    <location>
        <begin position="1"/>
        <end position="40"/>
    </location>
</feature>
<dbReference type="HOGENOM" id="CLU_094291_0_0_1"/>
<name>A0A067TEZ2_GALM3</name>
<dbReference type="STRING" id="685588.A0A067TEZ2"/>